<dbReference type="Gene3D" id="3.30.1330.230">
    <property type="match status" value="1"/>
</dbReference>
<evidence type="ECO:0000313" key="4">
    <source>
        <dbReference type="Proteomes" id="UP001163064"/>
    </source>
</evidence>
<keyword evidence="4" id="KW-1185">Reference proteome</keyword>
<dbReference type="InterPro" id="IPR003776">
    <property type="entry name" value="YcaO-like_dom"/>
</dbReference>
<evidence type="ECO:0000256" key="1">
    <source>
        <dbReference type="SAM" id="MobiDB-lite"/>
    </source>
</evidence>
<proteinExistence type="predicted"/>
<dbReference type="EMBL" id="JAPHNL010000318">
    <property type="protein sequence ID" value="MCX3063653.1"/>
    <property type="molecule type" value="Genomic_DNA"/>
</dbReference>
<name>A0ABT3U2V7_9ACTN</name>
<dbReference type="Gene3D" id="3.30.160.660">
    <property type="match status" value="1"/>
</dbReference>
<protein>
    <submittedName>
        <fullName evidence="3">YcaO-like family protein</fullName>
    </submittedName>
</protein>
<reference evidence="3" key="1">
    <citation type="submission" date="2022-10" db="EMBL/GenBank/DDBJ databases">
        <title>Streptomyces beihaiensis sp. nov., a chitin degrading actinobacterium, isolated from shrimp pond soil.</title>
        <authorList>
            <person name="Xie J."/>
            <person name="Shen N."/>
        </authorList>
    </citation>
    <scope>NUCLEOTIDE SEQUENCE</scope>
    <source>
        <strain evidence="3">GXMU-J5</strain>
    </source>
</reference>
<dbReference type="Proteomes" id="UP001163064">
    <property type="component" value="Unassembled WGS sequence"/>
</dbReference>
<dbReference type="Gene3D" id="3.30.40.250">
    <property type="match status" value="1"/>
</dbReference>
<dbReference type="Pfam" id="PF02624">
    <property type="entry name" value="YcaO"/>
    <property type="match status" value="1"/>
</dbReference>
<sequence length="366" mass="38671">MKKVYFDGTHRVRRPEETWDAIDPLRETFGITRVADVTGLDRLGVPVALAARPAARSYPLSPGKGTSPLSARISAVLAAAELWHAEYACPQPAVVRTPARDLLLPYGVEELRRPAGSLLGERTPLDWVSGNDAVSGAPVLVPRACVTVDHDAAPAYRPPLLTASTEGLAAGNSRAEAVTHALYEVIERDCAASGGAAARRRGSVDATEVDDARCAALLRRVVRAGARPELFSVPNRWDLPCFAARVSAPGLPAAAVGWGVHSAPGVALARALTAAAQRRLLDLTAGPGAPHRDRPAPAPLASADGCAEAAPWRELARKGVEFTEDAEEMRWLAGRFARVTGRPPLVVDLSTEDAFSVVKVITPRAG</sequence>
<dbReference type="PROSITE" id="PS51664">
    <property type="entry name" value="YCAO"/>
    <property type="match status" value="1"/>
</dbReference>
<gene>
    <name evidence="3" type="ORF">OFY01_28600</name>
</gene>
<dbReference type="PANTHER" id="PTHR37809">
    <property type="entry name" value="RIBOSOMAL PROTEIN S12 METHYLTHIOTRANSFERASE ACCESSORY FACTOR YCAO"/>
    <property type="match status" value="1"/>
</dbReference>
<feature type="region of interest" description="Disordered" evidence="1">
    <location>
        <begin position="284"/>
        <end position="303"/>
    </location>
</feature>
<accession>A0ABT3U2V7</accession>
<evidence type="ECO:0000313" key="3">
    <source>
        <dbReference type="EMBL" id="MCX3063653.1"/>
    </source>
</evidence>
<dbReference type="NCBIfam" id="TIGR00702">
    <property type="entry name" value="YcaO-type kinase domain"/>
    <property type="match status" value="1"/>
</dbReference>
<dbReference type="PANTHER" id="PTHR37809:SF1">
    <property type="entry name" value="RIBOSOMAL PROTEIN S12 METHYLTHIOTRANSFERASE ACCESSORY FACTOR YCAO"/>
    <property type="match status" value="1"/>
</dbReference>
<feature type="domain" description="YcaO" evidence="2">
    <location>
        <begin position="63"/>
        <end position="366"/>
    </location>
</feature>
<evidence type="ECO:0000259" key="2">
    <source>
        <dbReference type="PROSITE" id="PS51664"/>
    </source>
</evidence>
<organism evidence="3 4">
    <name type="scientific">Streptomyces beihaiensis</name>
    <dbReference type="NCBI Taxonomy" id="2984495"/>
    <lineage>
        <taxon>Bacteria</taxon>
        <taxon>Bacillati</taxon>
        <taxon>Actinomycetota</taxon>
        <taxon>Actinomycetes</taxon>
        <taxon>Kitasatosporales</taxon>
        <taxon>Streptomycetaceae</taxon>
        <taxon>Streptomyces</taxon>
    </lineage>
</organism>
<dbReference type="RefSeq" id="WP_266604781.1">
    <property type="nucleotide sequence ID" value="NZ_JAPHNL010000318.1"/>
</dbReference>
<comment type="caution">
    <text evidence="3">The sequence shown here is derived from an EMBL/GenBank/DDBJ whole genome shotgun (WGS) entry which is preliminary data.</text>
</comment>